<protein>
    <submittedName>
        <fullName evidence="2">(northern house mosquito) hypothetical protein</fullName>
    </submittedName>
</protein>
<name>A0A8D8BMJ4_CULPI</name>
<evidence type="ECO:0000256" key="1">
    <source>
        <dbReference type="SAM" id="Phobius"/>
    </source>
</evidence>
<organism evidence="2">
    <name type="scientific">Culex pipiens</name>
    <name type="common">House mosquito</name>
    <dbReference type="NCBI Taxonomy" id="7175"/>
    <lineage>
        <taxon>Eukaryota</taxon>
        <taxon>Metazoa</taxon>
        <taxon>Ecdysozoa</taxon>
        <taxon>Arthropoda</taxon>
        <taxon>Hexapoda</taxon>
        <taxon>Insecta</taxon>
        <taxon>Pterygota</taxon>
        <taxon>Neoptera</taxon>
        <taxon>Endopterygota</taxon>
        <taxon>Diptera</taxon>
        <taxon>Nematocera</taxon>
        <taxon>Culicoidea</taxon>
        <taxon>Culicidae</taxon>
        <taxon>Culicinae</taxon>
        <taxon>Culicini</taxon>
        <taxon>Culex</taxon>
        <taxon>Culex</taxon>
    </lineage>
</organism>
<evidence type="ECO:0000313" key="2">
    <source>
        <dbReference type="EMBL" id="CAG6474411.1"/>
    </source>
</evidence>
<keyword evidence="1" id="KW-0812">Transmembrane</keyword>
<feature type="transmembrane region" description="Helical" evidence="1">
    <location>
        <begin position="97"/>
        <end position="120"/>
    </location>
</feature>
<reference evidence="2" key="1">
    <citation type="submission" date="2021-05" db="EMBL/GenBank/DDBJ databases">
        <authorList>
            <person name="Alioto T."/>
            <person name="Alioto T."/>
            <person name="Gomez Garrido J."/>
        </authorList>
    </citation>
    <scope>NUCLEOTIDE SEQUENCE</scope>
</reference>
<dbReference type="EMBL" id="HBUE01074706">
    <property type="protein sequence ID" value="CAG6474416.1"/>
    <property type="molecule type" value="Transcribed_RNA"/>
</dbReference>
<proteinExistence type="predicted"/>
<dbReference type="AlphaFoldDB" id="A0A8D8BMJ4"/>
<feature type="transmembrane region" description="Helical" evidence="1">
    <location>
        <begin position="20"/>
        <end position="37"/>
    </location>
</feature>
<keyword evidence="1" id="KW-0472">Membrane</keyword>
<accession>A0A8D8BMJ4</accession>
<keyword evidence="1" id="KW-1133">Transmembrane helix</keyword>
<dbReference type="EMBL" id="HBUE01074702">
    <property type="protein sequence ID" value="CAG6474411.1"/>
    <property type="molecule type" value="Transcribed_RNA"/>
</dbReference>
<sequence>MLVLLVRLPAMTCEVRRMSATAAVVVVVVVPSVYSLIQSSLAACSSMIRAASAWRTFSSRFSTFRMIWRSWSVRFSSICMSWTEPVVAADISRPATWLPYVVLLLLVCISASGLELLPLLPTPLPPTPPAPFACGVGGNRARPLAIL</sequence>